<dbReference type="EMBL" id="SGJD01004631">
    <property type="protein sequence ID" value="KAB0391369.1"/>
    <property type="molecule type" value="Genomic_DNA"/>
</dbReference>
<dbReference type="Proteomes" id="UP000437017">
    <property type="component" value="Unassembled WGS sequence"/>
</dbReference>
<dbReference type="AlphaFoldDB" id="A0A643BTP0"/>
<gene>
    <name evidence="1" type="ORF">E2I00_010701</name>
</gene>
<proteinExistence type="predicted"/>
<evidence type="ECO:0000313" key="2">
    <source>
        <dbReference type="Proteomes" id="UP000437017"/>
    </source>
</evidence>
<accession>A0A643BTP0</accession>
<protein>
    <submittedName>
        <fullName evidence="1">Uncharacterized protein</fullName>
    </submittedName>
</protein>
<comment type="caution">
    <text evidence="1">The sequence shown here is derived from an EMBL/GenBank/DDBJ whole genome shotgun (WGS) entry which is preliminary data.</text>
</comment>
<keyword evidence="2" id="KW-1185">Reference proteome</keyword>
<reference evidence="1 2" key="1">
    <citation type="journal article" date="2019" name="PLoS ONE">
        <title>Genomic analyses reveal an absence of contemporary introgressive admixture between fin whales and blue whales, despite known hybrids.</title>
        <authorList>
            <person name="Westbury M.V."/>
            <person name="Petersen B."/>
            <person name="Lorenzen E.D."/>
        </authorList>
    </citation>
    <scope>NUCLEOTIDE SEQUENCE [LARGE SCALE GENOMIC DNA]</scope>
    <source>
        <strain evidence="1">FinWhale-01</strain>
    </source>
</reference>
<evidence type="ECO:0000313" key="1">
    <source>
        <dbReference type="EMBL" id="KAB0391369.1"/>
    </source>
</evidence>
<organism evidence="1 2">
    <name type="scientific">Balaenoptera physalus</name>
    <name type="common">Fin whale</name>
    <name type="synonym">Balaena physalus</name>
    <dbReference type="NCBI Taxonomy" id="9770"/>
    <lineage>
        <taxon>Eukaryota</taxon>
        <taxon>Metazoa</taxon>
        <taxon>Chordata</taxon>
        <taxon>Craniata</taxon>
        <taxon>Vertebrata</taxon>
        <taxon>Euteleostomi</taxon>
        <taxon>Mammalia</taxon>
        <taxon>Eutheria</taxon>
        <taxon>Laurasiatheria</taxon>
        <taxon>Artiodactyla</taxon>
        <taxon>Whippomorpha</taxon>
        <taxon>Cetacea</taxon>
        <taxon>Mysticeti</taxon>
        <taxon>Balaenopteridae</taxon>
        <taxon>Balaenoptera</taxon>
    </lineage>
</organism>
<sequence length="84" mass="8758">MWEEKSDIFFLENGLGAFPEASLLPGCWLLPPQLGTGACGERLSPLPIPHVCLELGGAAWGGLAGLLAALGMEGAEVVKEDDSH</sequence>
<name>A0A643BTP0_BALPH</name>